<keyword evidence="2" id="KW-1185">Reference proteome</keyword>
<dbReference type="AlphaFoldDB" id="A0A8J5ZMI6"/>
<name>A0A8J5ZMI6_9ROSI</name>
<sequence length="130" mass="14685">MNRITSSNTVSSQGIANGPWLVNPYSSSAWMRSFLNTGWFKYVALTTNLRQLVPTVTATCPAGTSDGIRLADMRALFLHRRSICRSLTMWRILLHFPSPADDDIFFPVSLKHPQKKKAGFALRIEKKMDL</sequence>
<gene>
    <name evidence="1" type="ORF">CXB51_015765</name>
</gene>
<dbReference type="Proteomes" id="UP000701853">
    <property type="component" value="Chromosome 6"/>
</dbReference>
<reference evidence="1 2" key="1">
    <citation type="journal article" date="2021" name="bioRxiv">
        <title>The Gossypium anomalum genome as a resource for cotton improvement and evolutionary analysis of hybrid incompatibility.</title>
        <authorList>
            <person name="Grover C.E."/>
            <person name="Yuan D."/>
            <person name="Arick M.A."/>
            <person name="Miller E.R."/>
            <person name="Hu G."/>
            <person name="Peterson D.G."/>
            <person name="Wendel J.F."/>
            <person name="Udall J.A."/>
        </authorList>
    </citation>
    <scope>NUCLEOTIDE SEQUENCE [LARGE SCALE GENOMIC DNA]</scope>
    <source>
        <strain evidence="1">JFW-Udall</strain>
        <tissue evidence="1">Leaf</tissue>
    </source>
</reference>
<proteinExistence type="predicted"/>
<organism evidence="1 2">
    <name type="scientific">Gossypium anomalum</name>
    <dbReference type="NCBI Taxonomy" id="47600"/>
    <lineage>
        <taxon>Eukaryota</taxon>
        <taxon>Viridiplantae</taxon>
        <taxon>Streptophyta</taxon>
        <taxon>Embryophyta</taxon>
        <taxon>Tracheophyta</taxon>
        <taxon>Spermatophyta</taxon>
        <taxon>Magnoliopsida</taxon>
        <taxon>eudicotyledons</taxon>
        <taxon>Gunneridae</taxon>
        <taxon>Pentapetalae</taxon>
        <taxon>rosids</taxon>
        <taxon>malvids</taxon>
        <taxon>Malvales</taxon>
        <taxon>Malvaceae</taxon>
        <taxon>Malvoideae</taxon>
        <taxon>Gossypium</taxon>
    </lineage>
</organism>
<protein>
    <submittedName>
        <fullName evidence="1">Uncharacterized protein</fullName>
    </submittedName>
</protein>
<dbReference type="OrthoDB" id="10649949at2759"/>
<evidence type="ECO:0000313" key="2">
    <source>
        <dbReference type="Proteomes" id="UP000701853"/>
    </source>
</evidence>
<comment type="caution">
    <text evidence="1">The sequence shown here is derived from an EMBL/GenBank/DDBJ whole genome shotgun (WGS) entry which is preliminary data.</text>
</comment>
<evidence type="ECO:0000313" key="1">
    <source>
        <dbReference type="EMBL" id="KAG8492124.1"/>
    </source>
</evidence>
<dbReference type="EMBL" id="JAHUZN010000006">
    <property type="protein sequence ID" value="KAG8492124.1"/>
    <property type="molecule type" value="Genomic_DNA"/>
</dbReference>
<accession>A0A8J5ZMI6</accession>